<geneLocation type="plasmid" evidence="3">
    <name>plasmid2</name>
</geneLocation>
<evidence type="ECO:0000256" key="1">
    <source>
        <dbReference type="ARBA" id="ARBA00006525"/>
    </source>
</evidence>
<comment type="similarity">
    <text evidence="1">Belongs to the DprA/Smf family.</text>
</comment>
<keyword evidence="4" id="KW-1185">Reference proteome</keyword>
<feature type="domain" description="Smf/DprA SLOG" evidence="2">
    <location>
        <begin position="80"/>
        <end position="292"/>
    </location>
</feature>
<dbReference type="PANTHER" id="PTHR43022">
    <property type="entry name" value="PROTEIN SMF"/>
    <property type="match status" value="1"/>
</dbReference>
<dbReference type="SUPFAM" id="SSF102405">
    <property type="entry name" value="MCP/YpsA-like"/>
    <property type="match status" value="1"/>
</dbReference>
<protein>
    <submittedName>
        <fullName evidence="3">DNA protecting protein DprA</fullName>
    </submittedName>
</protein>
<evidence type="ECO:0000313" key="4">
    <source>
        <dbReference type="Proteomes" id="UP000217895"/>
    </source>
</evidence>
<evidence type="ECO:0000259" key="2">
    <source>
        <dbReference type="Pfam" id="PF02481"/>
    </source>
</evidence>
<proteinExistence type="inferred from homology"/>
<dbReference type="InterPro" id="IPR057666">
    <property type="entry name" value="DrpA_SLOG"/>
</dbReference>
<evidence type="ECO:0000313" key="3">
    <source>
        <dbReference type="EMBL" id="BAY59577.1"/>
    </source>
</evidence>
<dbReference type="PANTHER" id="PTHR43022:SF1">
    <property type="entry name" value="PROTEIN SMF"/>
    <property type="match status" value="1"/>
</dbReference>
<dbReference type="Proteomes" id="UP000217895">
    <property type="component" value="Plasmid Plasmid2 dna"/>
</dbReference>
<dbReference type="GO" id="GO:0009294">
    <property type="term" value="P:DNA-mediated transformation"/>
    <property type="evidence" value="ECO:0007669"/>
    <property type="project" value="InterPro"/>
</dbReference>
<accession>A0A1Z4JSB9</accession>
<keyword evidence="3" id="KW-0614">Plasmid</keyword>
<dbReference type="EMBL" id="AP018205">
    <property type="protein sequence ID" value="BAY59577.1"/>
    <property type="molecule type" value="Genomic_DNA"/>
</dbReference>
<name>A0A1Z4JSB9_LEPBY</name>
<dbReference type="AlphaFoldDB" id="A0A1Z4JSB9"/>
<sequence length="293" mass="32980">MLTETFNIGFNVIRPTWEIAAYESLWTRYSTTVQMAALFQRYRHALPSQVAQAEGFTIAEIERVKHETERLMPFRKYSALFYGDFEYPTRLQDAQSPIEVLYYRGNLDLLSSQSVAVIGSRKATANGIARSRKVARLLIKNGFTVMSGLAEGIDTAAHQEAIATGGKTIAVVGTALNCVYPRQNTSLHNELVRQHLVVSQVPFVQYSRQDYQQNREFFPERNKTMSALSLATVIVEASDTSGCLIQAQAAIAQGRKLFILKSCFESGFRWTRRFLALGAITIENGKELLEHLR</sequence>
<dbReference type="Pfam" id="PF02481">
    <property type="entry name" value="DNA_processg_A"/>
    <property type="match status" value="1"/>
</dbReference>
<dbReference type="Gene3D" id="3.40.50.450">
    <property type="match status" value="1"/>
</dbReference>
<organism evidence="3 4">
    <name type="scientific">Leptolyngbya boryana NIES-2135</name>
    <dbReference type="NCBI Taxonomy" id="1973484"/>
    <lineage>
        <taxon>Bacteria</taxon>
        <taxon>Bacillati</taxon>
        <taxon>Cyanobacteriota</taxon>
        <taxon>Cyanophyceae</taxon>
        <taxon>Leptolyngbyales</taxon>
        <taxon>Leptolyngbyaceae</taxon>
        <taxon>Leptolyngbya group</taxon>
        <taxon>Leptolyngbya</taxon>
    </lineage>
</organism>
<dbReference type="InterPro" id="IPR003488">
    <property type="entry name" value="DprA"/>
</dbReference>
<reference evidence="3 4" key="1">
    <citation type="submission" date="2017-06" db="EMBL/GenBank/DDBJ databases">
        <title>Genome sequencing of cyanobaciteial culture collection at National Institute for Environmental Studies (NIES).</title>
        <authorList>
            <person name="Hirose Y."/>
            <person name="Shimura Y."/>
            <person name="Fujisawa T."/>
            <person name="Nakamura Y."/>
            <person name="Kawachi M."/>
        </authorList>
    </citation>
    <scope>NUCLEOTIDE SEQUENCE [LARGE SCALE GENOMIC DNA]</scope>
    <source>
        <strain evidence="3 4">NIES-2135</strain>
        <plasmid evidence="4">Plasmid Plasmid2 dna</plasmid>
    </source>
</reference>
<gene>
    <name evidence="3" type="ORF">NIES2135_64540</name>
</gene>